<organism evidence="2 3">
    <name type="scientific">Desulfosarcina widdelii</name>
    <dbReference type="NCBI Taxonomy" id="947919"/>
    <lineage>
        <taxon>Bacteria</taxon>
        <taxon>Pseudomonadati</taxon>
        <taxon>Thermodesulfobacteriota</taxon>
        <taxon>Desulfobacteria</taxon>
        <taxon>Desulfobacterales</taxon>
        <taxon>Desulfosarcinaceae</taxon>
        <taxon>Desulfosarcina</taxon>
    </lineage>
</organism>
<gene>
    <name evidence="2" type="ORF">DSCW_11730</name>
</gene>
<dbReference type="GO" id="GO:0047444">
    <property type="term" value="F:N-acylneuraminate-9-phosphate synthase activity"/>
    <property type="evidence" value="ECO:0007669"/>
    <property type="project" value="TreeGrafter"/>
</dbReference>
<dbReference type="Pfam" id="PF03102">
    <property type="entry name" value="NeuB"/>
    <property type="match status" value="1"/>
</dbReference>
<dbReference type="EMBL" id="AP021875">
    <property type="protein sequence ID" value="BBO73756.1"/>
    <property type="molecule type" value="Genomic_DNA"/>
</dbReference>
<evidence type="ECO:0000313" key="2">
    <source>
        <dbReference type="EMBL" id="BBO73756.1"/>
    </source>
</evidence>
<dbReference type="InterPro" id="IPR013785">
    <property type="entry name" value="Aldolase_TIM"/>
</dbReference>
<dbReference type="Proteomes" id="UP000427769">
    <property type="component" value="Chromosome"/>
</dbReference>
<name>A0A5K7YWP7_9BACT</name>
<dbReference type="RefSeq" id="WP_197740499.1">
    <property type="nucleotide sequence ID" value="NZ_AP021875.1"/>
</dbReference>
<feature type="domain" description="PseI/NeuA/B-like" evidence="1">
    <location>
        <begin position="51"/>
        <end position="286"/>
    </location>
</feature>
<evidence type="ECO:0000313" key="3">
    <source>
        <dbReference type="Proteomes" id="UP000427769"/>
    </source>
</evidence>
<dbReference type="Gene3D" id="3.20.20.70">
    <property type="entry name" value="Aldolase class I"/>
    <property type="match status" value="1"/>
</dbReference>
<evidence type="ECO:0000259" key="1">
    <source>
        <dbReference type="Pfam" id="PF03102"/>
    </source>
</evidence>
<dbReference type="AlphaFoldDB" id="A0A5K7YWP7"/>
<proteinExistence type="predicted"/>
<dbReference type="SUPFAM" id="SSF51569">
    <property type="entry name" value="Aldolase"/>
    <property type="match status" value="1"/>
</dbReference>
<dbReference type="PANTHER" id="PTHR42966">
    <property type="entry name" value="N-ACETYLNEURAMINATE SYNTHASE"/>
    <property type="match status" value="1"/>
</dbReference>
<reference evidence="2 3" key="1">
    <citation type="submission" date="2019-11" db="EMBL/GenBank/DDBJ databases">
        <title>Comparative genomics of hydrocarbon-degrading Desulfosarcina strains.</title>
        <authorList>
            <person name="Watanabe M."/>
            <person name="Kojima H."/>
            <person name="Fukui M."/>
        </authorList>
    </citation>
    <scope>NUCLEOTIDE SEQUENCE [LARGE SCALE GENOMIC DNA]</scope>
    <source>
        <strain evidence="2 3">PP31</strain>
    </source>
</reference>
<dbReference type="InterPro" id="IPR013132">
    <property type="entry name" value="PseI/NeuA/B-like_N"/>
</dbReference>
<dbReference type="KEGG" id="dwd:DSCW_11730"/>
<accession>A0A5K7YWP7</accession>
<keyword evidence="3" id="KW-1185">Reference proteome</keyword>
<dbReference type="InterPro" id="IPR051690">
    <property type="entry name" value="PseI-like"/>
</dbReference>
<sequence>MKPFNPNNWHIDIKPAEISIGQRKVGGGHPAYIVAEVGINHNGSLQTALALVDAAVEAGCDAVKFQKRFPDQCVPRTQRDVIRETPWGKMSYLEYRHRVEFSIDEYDSIDSHCKQKGISWFASCWDEASVDFIKRYAPDCYKVASASLTAYPLLESICAQGKPVILSTGMSTMDEIRKAISIFDRRSLVIVHTTSDYNGDPAKLNLKVINRFKQEFDLVVGYSGHEKGITPTLAAVALGASYVERHITLDRSMWGSDQAISLEPHELQTMVDHIRLVEQAMGDGVKRVYESEKRVQARLRNHVNRMCEGHQK</sequence>
<protein>
    <submittedName>
        <fullName evidence="2">Sialic acid synthase</fullName>
    </submittedName>
</protein>
<dbReference type="GO" id="GO:0016051">
    <property type="term" value="P:carbohydrate biosynthetic process"/>
    <property type="evidence" value="ECO:0007669"/>
    <property type="project" value="InterPro"/>
</dbReference>
<dbReference type="PANTHER" id="PTHR42966:SF3">
    <property type="entry name" value="BLR5971 PROTEIN"/>
    <property type="match status" value="1"/>
</dbReference>